<name>A0A9X8HBJ8_APHAT</name>
<gene>
    <name evidence="1" type="ORF">DYB28_005512</name>
</gene>
<evidence type="ECO:0000313" key="1">
    <source>
        <dbReference type="EMBL" id="RLO08409.1"/>
    </source>
</evidence>
<organism evidence="1 2">
    <name type="scientific">Aphanomyces astaci</name>
    <name type="common">Crayfish plague agent</name>
    <dbReference type="NCBI Taxonomy" id="112090"/>
    <lineage>
        <taxon>Eukaryota</taxon>
        <taxon>Sar</taxon>
        <taxon>Stramenopiles</taxon>
        <taxon>Oomycota</taxon>
        <taxon>Saprolegniomycetes</taxon>
        <taxon>Saprolegniales</taxon>
        <taxon>Verrucalvaceae</taxon>
        <taxon>Aphanomyces</taxon>
    </lineage>
</organism>
<dbReference type="EMBL" id="QUTI01021722">
    <property type="protein sequence ID" value="RLO08409.1"/>
    <property type="molecule type" value="Genomic_DNA"/>
</dbReference>
<sequence>MSLGGLPEILVLGQQDVSSRVASGKTKRLRFQLRDAGLGDSELFLKFFRRGESSVPILTRHFGGFPIGLKAACG</sequence>
<dbReference type="AlphaFoldDB" id="A0A9X8HBJ8"/>
<proteinExistence type="predicted"/>
<accession>A0A9X8HBJ8</accession>
<dbReference type="Proteomes" id="UP000275652">
    <property type="component" value="Unassembled WGS sequence"/>
</dbReference>
<comment type="caution">
    <text evidence="1">The sequence shown here is derived from an EMBL/GenBank/DDBJ whole genome shotgun (WGS) entry which is preliminary data.</text>
</comment>
<reference evidence="1 2" key="1">
    <citation type="journal article" date="2018" name="J. Invertebr. Pathol.">
        <title>New genotyping method for the causative agent of crayfish plague (Aphanomyces astaci) based on whole genome data.</title>
        <authorList>
            <person name="Minardi D."/>
            <person name="Studholme D.J."/>
            <person name="van der Giezen M."/>
            <person name="Pretto T."/>
            <person name="Oidtmann B."/>
        </authorList>
    </citation>
    <scope>NUCLEOTIDE SEQUENCE [LARGE SCALE GENOMIC DNA]</scope>
    <source>
        <strain evidence="1 2">KB13</strain>
    </source>
</reference>
<protein>
    <submittedName>
        <fullName evidence="1">Uncharacterized protein</fullName>
    </submittedName>
</protein>
<evidence type="ECO:0000313" key="2">
    <source>
        <dbReference type="Proteomes" id="UP000275652"/>
    </source>
</evidence>